<dbReference type="AlphaFoldDB" id="A0A149QS27"/>
<protein>
    <submittedName>
        <fullName evidence="1">Uncharacterized protein</fullName>
    </submittedName>
</protein>
<organism evidence="1 2">
    <name type="scientific">Gluconobacter potus</name>
    <dbReference type="NCBI Taxonomy" id="2724927"/>
    <lineage>
        <taxon>Bacteria</taxon>
        <taxon>Pseudomonadati</taxon>
        <taxon>Pseudomonadota</taxon>
        <taxon>Alphaproteobacteria</taxon>
        <taxon>Acetobacterales</taxon>
        <taxon>Acetobacteraceae</taxon>
        <taxon>Gluconobacter</taxon>
    </lineage>
</organism>
<evidence type="ECO:0000313" key="2">
    <source>
        <dbReference type="Proteomes" id="UP000075573"/>
    </source>
</evidence>
<name>A0A149QS27_9PROT</name>
<sequence length="70" mass="8474">MNLHLNPKRNVTIEDLRRELRSLLTDWASLNRPHVNQDLKLSISTRIDEIKGKIREVERRERKKRKTRTT</sequence>
<accession>A0A149QS27</accession>
<dbReference type="EMBL" id="LHZB01000118">
    <property type="protein sequence ID" value="KXV00119.1"/>
    <property type="molecule type" value="Genomic_DNA"/>
</dbReference>
<dbReference type="RefSeq" id="WP_062497407.1">
    <property type="nucleotide sequence ID" value="NZ_LHZB01000118.1"/>
</dbReference>
<evidence type="ECO:0000313" key="1">
    <source>
        <dbReference type="EMBL" id="KXV00119.1"/>
    </source>
</evidence>
<reference evidence="1 2" key="1">
    <citation type="submission" date="2015-06" db="EMBL/GenBank/DDBJ databases">
        <title>Improved classification and identification of acetic acid bacteria using matrix-assisted laser desorption/ionization time-of-flight mass spectrometry; Gluconobacter nephelii and Gluconobacter uchimurae are later heterotypic synonyms of Gluconobacter japonicus and Gluconobacter oxydans, respectively.</title>
        <authorList>
            <person name="Li L."/>
            <person name="Cleenwerck I."/>
            <person name="De Vuyst L."/>
            <person name="Vandamme P."/>
        </authorList>
    </citation>
    <scope>NUCLEOTIDE SEQUENCE [LARGE SCALE GENOMIC DNA]</scope>
    <source>
        <strain evidence="1 2">LMG 1764</strain>
    </source>
</reference>
<dbReference type="Proteomes" id="UP000075573">
    <property type="component" value="Unassembled WGS sequence"/>
</dbReference>
<comment type="caution">
    <text evidence="1">The sequence shown here is derived from an EMBL/GenBank/DDBJ whole genome shotgun (WGS) entry which is preliminary data.</text>
</comment>
<dbReference type="PATRIC" id="fig|442.7.peg.3410"/>
<proteinExistence type="predicted"/>
<gene>
    <name evidence="1" type="ORF">AD929_12980</name>
</gene>